<dbReference type="Proteomes" id="UP001500729">
    <property type="component" value="Unassembled WGS sequence"/>
</dbReference>
<evidence type="ECO:0000313" key="2">
    <source>
        <dbReference type="Proteomes" id="UP001500729"/>
    </source>
</evidence>
<comment type="caution">
    <text evidence="1">The sequence shown here is derived from an EMBL/GenBank/DDBJ whole genome shotgun (WGS) entry which is preliminary data.</text>
</comment>
<keyword evidence="2" id="KW-1185">Reference proteome</keyword>
<protein>
    <submittedName>
        <fullName evidence="1">Uncharacterized protein</fullName>
    </submittedName>
</protein>
<reference evidence="2" key="1">
    <citation type="journal article" date="2019" name="Int. J. Syst. Evol. Microbiol.">
        <title>The Global Catalogue of Microorganisms (GCM) 10K type strain sequencing project: providing services to taxonomists for standard genome sequencing and annotation.</title>
        <authorList>
            <consortium name="The Broad Institute Genomics Platform"/>
            <consortium name="The Broad Institute Genome Sequencing Center for Infectious Disease"/>
            <person name="Wu L."/>
            <person name="Ma J."/>
        </authorList>
    </citation>
    <scope>NUCLEOTIDE SEQUENCE [LARGE SCALE GENOMIC DNA]</scope>
    <source>
        <strain evidence="2">JCM 10303</strain>
    </source>
</reference>
<evidence type="ECO:0000313" key="1">
    <source>
        <dbReference type="EMBL" id="GAA0512830.1"/>
    </source>
</evidence>
<gene>
    <name evidence="1" type="ORF">GCM10009533_09650</name>
</gene>
<organism evidence="1 2">
    <name type="scientific">Saccharopolyspora erythraea</name>
    <name type="common">Streptomyces erythraeus</name>
    <dbReference type="NCBI Taxonomy" id="1836"/>
    <lineage>
        <taxon>Bacteria</taxon>
        <taxon>Bacillati</taxon>
        <taxon>Actinomycetota</taxon>
        <taxon>Actinomycetes</taxon>
        <taxon>Pseudonocardiales</taxon>
        <taxon>Pseudonocardiaceae</taxon>
        <taxon>Saccharopolyspora</taxon>
    </lineage>
</organism>
<dbReference type="RefSeq" id="WP_021341228.1">
    <property type="nucleotide sequence ID" value="NZ_BAAAGS010000004.1"/>
</dbReference>
<dbReference type="EMBL" id="BAAAGS010000004">
    <property type="protein sequence ID" value="GAA0512830.1"/>
    <property type="molecule type" value="Genomic_DNA"/>
</dbReference>
<name>A0ABP3M4F5_SACER</name>
<accession>A0ABP3M4F5</accession>
<proteinExistence type="predicted"/>
<sequence length="95" mass="10617">MPEFDADALAPFGTREEFMAERGNLAKESTPKLFALCEEVGDRHCGHVEYWGMAFDDHAAIVSATGRMNGSFRSAESARQRLARIGSQELHLMWV</sequence>